<sequence length="156" mass="17361">MKTKIIVALLILVGLTAGVVWWRQGGKTPVLPLKQAVDTTTEDMAAIRTFMADPNLELSYVNTDLPMPYFRVGKVTKMGNGENMEAVDGWLRKVNVYDQKELLNGACVVYEYHTDDRNHKLTAVVVRGLRPNEIDSLKNNGVTCVSDSHDVAKITK</sequence>
<proteinExistence type="predicted"/>
<dbReference type="AlphaFoldDB" id="A0A2G9ZE31"/>
<evidence type="ECO:0000313" key="2">
    <source>
        <dbReference type="Proteomes" id="UP000230447"/>
    </source>
</evidence>
<dbReference type="Proteomes" id="UP000230447">
    <property type="component" value="Unassembled WGS sequence"/>
</dbReference>
<evidence type="ECO:0000313" key="1">
    <source>
        <dbReference type="EMBL" id="PIP31443.1"/>
    </source>
</evidence>
<protein>
    <submittedName>
        <fullName evidence="1">Uncharacterized protein</fullName>
    </submittedName>
</protein>
<comment type="caution">
    <text evidence="1">The sequence shown here is derived from an EMBL/GenBank/DDBJ whole genome shotgun (WGS) entry which is preliminary data.</text>
</comment>
<reference evidence="1 2" key="1">
    <citation type="submission" date="2017-09" db="EMBL/GenBank/DDBJ databases">
        <title>Depth-based differentiation of microbial function through sediment-hosted aquifers and enrichment of novel symbionts in the deep terrestrial subsurface.</title>
        <authorList>
            <person name="Probst A.J."/>
            <person name="Ladd B."/>
            <person name="Jarett J.K."/>
            <person name="Geller-Mcgrath D.E."/>
            <person name="Sieber C.M."/>
            <person name="Emerson J.B."/>
            <person name="Anantharaman K."/>
            <person name="Thomas B.C."/>
            <person name="Malmstrom R."/>
            <person name="Stieglmeier M."/>
            <person name="Klingl A."/>
            <person name="Woyke T."/>
            <person name="Ryan C.M."/>
            <person name="Banfield J.F."/>
        </authorList>
    </citation>
    <scope>NUCLEOTIDE SEQUENCE [LARGE SCALE GENOMIC DNA]</scope>
    <source>
        <strain evidence="1">CG23_combo_of_CG06-09_8_20_14_all_37_87_8</strain>
    </source>
</reference>
<organism evidence="1 2">
    <name type="scientific">bacterium (Candidatus Gribaldobacteria) CG23_combo_of_CG06-09_8_20_14_all_37_87_8</name>
    <dbReference type="NCBI Taxonomy" id="2014278"/>
    <lineage>
        <taxon>Bacteria</taxon>
        <taxon>Candidatus Gribaldobacteria</taxon>
    </lineage>
</organism>
<dbReference type="EMBL" id="PCSB01000075">
    <property type="protein sequence ID" value="PIP31443.1"/>
    <property type="molecule type" value="Genomic_DNA"/>
</dbReference>
<name>A0A2G9ZE31_9BACT</name>
<accession>A0A2G9ZE31</accession>
<gene>
    <name evidence="1" type="ORF">COX24_03620</name>
</gene>
<feature type="non-terminal residue" evidence="1">
    <location>
        <position position="156"/>
    </location>
</feature>